<dbReference type="PROSITE" id="PS51163">
    <property type="entry name" value="YRDC"/>
    <property type="match status" value="1"/>
</dbReference>
<keyword evidence="15" id="KW-1185">Reference proteome</keyword>
<keyword evidence="5" id="KW-0808">Transferase</keyword>
<dbReference type="EMBL" id="CP061539">
    <property type="protein sequence ID" value="QNV38547.1"/>
    <property type="molecule type" value="Genomic_DNA"/>
</dbReference>
<evidence type="ECO:0000259" key="13">
    <source>
        <dbReference type="PROSITE" id="PS51163"/>
    </source>
</evidence>
<keyword evidence="6" id="KW-0819">tRNA processing</keyword>
<evidence type="ECO:0000256" key="9">
    <source>
        <dbReference type="ARBA" id="ARBA00022840"/>
    </source>
</evidence>
<feature type="compositionally biased region" description="Low complexity" evidence="12">
    <location>
        <begin position="246"/>
        <end position="262"/>
    </location>
</feature>
<evidence type="ECO:0000313" key="15">
    <source>
        <dbReference type="Proteomes" id="UP000516404"/>
    </source>
</evidence>
<dbReference type="PANTHER" id="PTHR17490">
    <property type="entry name" value="SUA5"/>
    <property type="match status" value="1"/>
</dbReference>
<reference evidence="14 15" key="1">
    <citation type="submission" date="2020-09" db="EMBL/GenBank/DDBJ databases">
        <title>Investigation of environmental microbes.</title>
        <authorList>
            <person name="Ou Y."/>
            <person name="Kang Q."/>
        </authorList>
    </citation>
    <scope>NUCLEOTIDE SEQUENCE [LARGE SCALE GENOMIC DNA]</scope>
    <source>
        <strain evidence="14 15">KJZ-14</strain>
    </source>
</reference>
<comment type="similarity">
    <text evidence="2">Belongs to the SUA5 family.</text>
</comment>
<evidence type="ECO:0000256" key="8">
    <source>
        <dbReference type="ARBA" id="ARBA00022741"/>
    </source>
</evidence>
<evidence type="ECO:0000256" key="11">
    <source>
        <dbReference type="ARBA" id="ARBA00048366"/>
    </source>
</evidence>
<evidence type="ECO:0000256" key="12">
    <source>
        <dbReference type="SAM" id="MobiDB-lite"/>
    </source>
</evidence>
<evidence type="ECO:0000256" key="4">
    <source>
        <dbReference type="ARBA" id="ARBA00022490"/>
    </source>
</evidence>
<accession>A0A7H2BFV1</accession>
<evidence type="ECO:0000256" key="5">
    <source>
        <dbReference type="ARBA" id="ARBA00022679"/>
    </source>
</evidence>
<evidence type="ECO:0000256" key="2">
    <source>
        <dbReference type="ARBA" id="ARBA00007663"/>
    </source>
</evidence>
<feature type="compositionally biased region" description="Basic and acidic residues" evidence="12">
    <location>
        <begin position="263"/>
        <end position="277"/>
    </location>
</feature>
<dbReference type="GO" id="GO:0006450">
    <property type="term" value="P:regulation of translational fidelity"/>
    <property type="evidence" value="ECO:0007669"/>
    <property type="project" value="TreeGrafter"/>
</dbReference>
<dbReference type="Gene3D" id="3.90.870.10">
    <property type="entry name" value="DHBP synthase"/>
    <property type="match status" value="1"/>
</dbReference>
<keyword evidence="4" id="KW-0963">Cytoplasm</keyword>
<keyword evidence="9" id="KW-0067">ATP-binding</keyword>
<dbReference type="Pfam" id="PF01300">
    <property type="entry name" value="Sua5_yciO_yrdC"/>
    <property type="match status" value="1"/>
</dbReference>
<feature type="domain" description="YrdC-like" evidence="13">
    <location>
        <begin position="18"/>
        <end position="213"/>
    </location>
</feature>
<dbReference type="InterPro" id="IPR017945">
    <property type="entry name" value="DHBP_synth_RibB-like_a/b_dom"/>
</dbReference>
<dbReference type="GO" id="GO:0061710">
    <property type="term" value="F:L-threonylcarbamoyladenylate synthase"/>
    <property type="evidence" value="ECO:0007669"/>
    <property type="project" value="UniProtKB-EC"/>
</dbReference>
<evidence type="ECO:0000256" key="3">
    <source>
        <dbReference type="ARBA" id="ARBA00012584"/>
    </source>
</evidence>
<gene>
    <name evidence="14" type="ORF">IDM49_04610</name>
</gene>
<dbReference type="PANTHER" id="PTHR17490:SF16">
    <property type="entry name" value="THREONYLCARBAMOYL-AMP SYNTHASE"/>
    <property type="match status" value="1"/>
</dbReference>
<dbReference type="GO" id="GO:0003725">
    <property type="term" value="F:double-stranded RNA binding"/>
    <property type="evidence" value="ECO:0007669"/>
    <property type="project" value="InterPro"/>
</dbReference>
<keyword evidence="7" id="KW-0548">Nucleotidyltransferase</keyword>
<dbReference type="Proteomes" id="UP000516404">
    <property type="component" value="Chromosome"/>
</dbReference>
<evidence type="ECO:0000256" key="1">
    <source>
        <dbReference type="ARBA" id="ARBA00004496"/>
    </source>
</evidence>
<evidence type="ECO:0000313" key="14">
    <source>
        <dbReference type="EMBL" id="QNV38547.1"/>
    </source>
</evidence>
<dbReference type="InterPro" id="IPR006070">
    <property type="entry name" value="Sua5-like_dom"/>
</dbReference>
<dbReference type="EC" id="2.7.7.87" evidence="3"/>
<evidence type="ECO:0000256" key="6">
    <source>
        <dbReference type="ARBA" id="ARBA00022694"/>
    </source>
</evidence>
<dbReference type="GO" id="GO:0008033">
    <property type="term" value="P:tRNA processing"/>
    <property type="evidence" value="ECO:0007669"/>
    <property type="project" value="UniProtKB-KW"/>
</dbReference>
<sequence length="344" mass="35658">MEIVTATIFSVETSEERAEALSAAATAVQGGRVIVVPTDTVYGIAADAFSAGGVRALLAAKGRSRQMPPPVLIYDPSVLPGLADRISSDAQALADAFWPGALTLICHAQPSLTWDLGETKGTVALRVPDDELTIELLRQTGPLAVSSANKTGRTAATTAEEANSQLGENVNLIIDGGMRPRNRAEGTAAQDVAPSTIIDCTGDVPVVVREGAISLAEIRSVAPSVMTRDEWEEQKRQAAQSSLQNAGGSVAASSVEQSQAGETESKDSGSPHDDAVEPIKPARQAAPVSAGSPLNGLVTASGAQTQAIDQLRTEGAHFVDTKRVSDQTKPLSVSDARALVFGED</sequence>
<comment type="subcellular location">
    <subcellularLocation>
        <location evidence="1">Cytoplasm</location>
    </subcellularLocation>
</comment>
<evidence type="ECO:0000256" key="10">
    <source>
        <dbReference type="ARBA" id="ARBA00029774"/>
    </source>
</evidence>
<dbReference type="GO" id="GO:0005524">
    <property type="term" value="F:ATP binding"/>
    <property type="evidence" value="ECO:0007669"/>
    <property type="project" value="UniProtKB-KW"/>
</dbReference>
<dbReference type="NCBIfam" id="TIGR00057">
    <property type="entry name" value="L-threonylcarbamoyladenylate synthase"/>
    <property type="match status" value="1"/>
</dbReference>
<dbReference type="GO" id="GO:0005737">
    <property type="term" value="C:cytoplasm"/>
    <property type="evidence" value="ECO:0007669"/>
    <property type="project" value="UniProtKB-SubCell"/>
</dbReference>
<name>A0A7H2BFV1_9MICC</name>
<dbReference type="KEGG" id="rter:IDM49_04610"/>
<dbReference type="AlphaFoldDB" id="A0A7H2BFV1"/>
<keyword evidence="8" id="KW-0547">Nucleotide-binding</keyword>
<dbReference type="SUPFAM" id="SSF55821">
    <property type="entry name" value="YrdC/RibB"/>
    <property type="match status" value="1"/>
</dbReference>
<proteinExistence type="inferred from homology"/>
<dbReference type="InterPro" id="IPR050156">
    <property type="entry name" value="TC-AMP_synthase_SUA5"/>
</dbReference>
<organism evidence="14 15">
    <name type="scientific">Rothia terrae</name>
    <dbReference type="NCBI Taxonomy" id="396015"/>
    <lineage>
        <taxon>Bacteria</taxon>
        <taxon>Bacillati</taxon>
        <taxon>Actinomycetota</taxon>
        <taxon>Actinomycetes</taxon>
        <taxon>Micrococcales</taxon>
        <taxon>Micrococcaceae</taxon>
        <taxon>Rothia</taxon>
    </lineage>
</organism>
<protein>
    <recommendedName>
        <fullName evidence="10">L-threonylcarbamoyladenylate synthase</fullName>
        <ecNumber evidence="3">2.7.7.87</ecNumber>
    </recommendedName>
    <alternativeName>
        <fullName evidence="10">L-threonylcarbamoyladenylate synthase</fullName>
    </alternativeName>
</protein>
<evidence type="ECO:0000256" key="7">
    <source>
        <dbReference type="ARBA" id="ARBA00022695"/>
    </source>
</evidence>
<feature type="region of interest" description="Disordered" evidence="12">
    <location>
        <begin position="229"/>
        <end position="297"/>
    </location>
</feature>
<comment type="catalytic activity">
    <reaction evidence="11">
        <text>L-threonine + hydrogencarbonate + ATP = L-threonylcarbamoyladenylate + diphosphate + H2O</text>
        <dbReference type="Rhea" id="RHEA:36407"/>
        <dbReference type="ChEBI" id="CHEBI:15377"/>
        <dbReference type="ChEBI" id="CHEBI:17544"/>
        <dbReference type="ChEBI" id="CHEBI:30616"/>
        <dbReference type="ChEBI" id="CHEBI:33019"/>
        <dbReference type="ChEBI" id="CHEBI:57926"/>
        <dbReference type="ChEBI" id="CHEBI:73682"/>
        <dbReference type="EC" id="2.7.7.87"/>
    </reaction>
</comment>
<dbReference type="GO" id="GO:0000049">
    <property type="term" value="F:tRNA binding"/>
    <property type="evidence" value="ECO:0007669"/>
    <property type="project" value="TreeGrafter"/>
</dbReference>